<evidence type="ECO:0000256" key="3">
    <source>
        <dbReference type="ARBA" id="ARBA00012965"/>
    </source>
</evidence>
<comment type="function">
    <text evidence="1 11">Catalyzes the sequential NAD-dependent oxidations of L-histidinol to L-histidinaldehyde and then to L-histidine.</text>
</comment>
<evidence type="ECO:0000256" key="12">
    <source>
        <dbReference type="RuleBase" id="RU004175"/>
    </source>
</evidence>
<dbReference type="GO" id="GO:0004399">
    <property type="term" value="F:histidinol dehydrogenase activity"/>
    <property type="evidence" value="ECO:0007669"/>
    <property type="project" value="UniProtKB-UniRule"/>
</dbReference>
<dbReference type="SUPFAM" id="SSF53720">
    <property type="entry name" value="ALDH-like"/>
    <property type="match status" value="1"/>
</dbReference>
<comment type="pathway">
    <text evidence="11">Amino-acid biosynthesis; L-histidine biosynthesis; L-histidine from 5-phospho-alpha-D-ribose 1-diphosphate: step 9/9.</text>
</comment>
<comment type="cofactor">
    <cofactor evidence="11">
        <name>Zn(2+)</name>
        <dbReference type="ChEBI" id="CHEBI:29105"/>
    </cofactor>
    <text evidence="11">Binds 1 zinc ion per subunit.</text>
</comment>
<proteinExistence type="inferred from homology"/>
<feature type="binding site" evidence="11">
    <location>
        <position position="357"/>
    </location>
    <ligand>
        <name>substrate</name>
    </ligand>
</feature>
<evidence type="ECO:0000256" key="1">
    <source>
        <dbReference type="ARBA" id="ARBA00003850"/>
    </source>
</evidence>
<protein>
    <recommendedName>
        <fullName evidence="4 11">Histidinol dehydrogenase</fullName>
        <shortName evidence="11">HDH</shortName>
        <ecNumber evidence="3 11">1.1.1.23</ecNumber>
    </recommendedName>
</protein>
<feature type="active site" description="Proton acceptor" evidence="11">
    <location>
        <position position="426"/>
    </location>
</feature>
<dbReference type="UniPathway" id="UPA00031">
    <property type="reaction ID" value="UER00014"/>
</dbReference>
<feature type="binding site" evidence="11">
    <location>
        <position position="335"/>
    </location>
    <ligand>
        <name>substrate</name>
    </ligand>
</feature>
<feature type="binding site" evidence="11">
    <location>
        <position position="312"/>
    </location>
    <ligand>
        <name>NAD(+)</name>
        <dbReference type="ChEBI" id="CHEBI:57540"/>
    </ligand>
</feature>
<keyword evidence="15" id="KW-1185">Reference proteome</keyword>
<dbReference type="InterPro" id="IPR016161">
    <property type="entry name" value="Ald_DH/histidinol_DH"/>
</dbReference>
<dbReference type="EMBL" id="CP035299">
    <property type="protein sequence ID" value="QAU52073.1"/>
    <property type="molecule type" value="Genomic_DNA"/>
</dbReference>
<evidence type="ECO:0000256" key="7">
    <source>
        <dbReference type="ARBA" id="ARBA00023002"/>
    </source>
</evidence>
<keyword evidence="6 11" id="KW-0862">Zinc</keyword>
<dbReference type="FunFam" id="3.40.50.1980:FF:000001">
    <property type="entry name" value="Histidinol dehydrogenase"/>
    <property type="match status" value="1"/>
</dbReference>
<keyword evidence="9 11" id="KW-0368">Histidine biosynthesis</keyword>
<feature type="binding site" evidence="11">
    <location>
        <position position="514"/>
    </location>
    <ligand>
        <name>substrate</name>
    </ligand>
</feature>
<dbReference type="AlphaFoldDB" id="A0A410W7Z0"/>
<feature type="binding site" evidence="11">
    <location>
        <position position="427"/>
    </location>
    <ligand>
        <name>substrate</name>
    </ligand>
</feature>
<evidence type="ECO:0000313" key="15">
    <source>
        <dbReference type="Proteomes" id="UP000288929"/>
    </source>
</evidence>
<comment type="similarity">
    <text evidence="2 11 12">Belongs to the histidinol dehydrogenase family.</text>
</comment>
<keyword evidence="5 11" id="KW-0479">Metal-binding</keyword>
<keyword evidence="11" id="KW-0028">Amino-acid biosynthesis</keyword>
<feature type="binding site" evidence="11">
    <location>
        <position position="519"/>
    </location>
    <ligand>
        <name>substrate</name>
    </ligand>
</feature>
<organism evidence="14 15">
    <name type="scientific">Corynebacterium pelargi</name>
    <dbReference type="NCBI Taxonomy" id="1471400"/>
    <lineage>
        <taxon>Bacteria</taxon>
        <taxon>Bacillati</taxon>
        <taxon>Actinomycetota</taxon>
        <taxon>Actinomycetes</taxon>
        <taxon>Mycobacteriales</taxon>
        <taxon>Corynebacteriaceae</taxon>
        <taxon>Corynebacterium</taxon>
    </lineage>
</organism>
<keyword evidence="13" id="KW-0732">Signal</keyword>
<dbReference type="InterPro" id="IPR012131">
    <property type="entry name" value="Hstdl_DH"/>
</dbReference>
<feature type="binding site" evidence="11">
    <location>
        <position position="357"/>
    </location>
    <ligand>
        <name>Zn(2+)</name>
        <dbReference type="ChEBI" id="CHEBI:29105"/>
    </ligand>
</feature>
<evidence type="ECO:0000256" key="8">
    <source>
        <dbReference type="ARBA" id="ARBA00023027"/>
    </source>
</evidence>
<evidence type="ECO:0000256" key="9">
    <source>
        <dbReference type="ARBA" id="ARBA00023102"/>
    </source>
</evidence>
<dbReference type="GO" id="GO:0005829">
    <property type="term" value="C:cytosol"/>
    <property type="evidence" value="ECO:0007669"/>
    <property type="project" value="TreeGrafter"/>
</dbReference>
<dbReference type="Gene3D" id="1.20.5.1300">
    <property type="match status" value="1"/>
</dbReference>
<feature type="binding site" evidence="11">
    <location>
        <position position="519"/>
    </location>
    <ligand>
        <name>Zn(2+)</name>
        <dbReference type="ChEBI" id="CHEBI:29105"/>
    </ligand>
</feature>
<sequence length="533" mass="56851" precursor="true">MTRRRNCRASVGAGCRCLLLIVVASGLIGPSGPDQHCKSLTLCPTQNLREGEKIRKKAYRRYNLRALTSPSPARGEDDNEGQIVFTHLIYKERAHSMLNRIDLRGKSIDKRSLRQALPRGGTDVQSVLATVEPIVQAVREGGAAVALDYGEQFDHCRPESVVVPQERIQAAVEALEPHVRAALEASIERVRAVHAAQRPAEHTTTLADGAEVTERFIPVERVGLYVPGGNAVYPSSVIMNVVPAQEAGVGSLVVASPAQAQFDGLPHPTILAACGLLGVEEVWATGGAQAVALMAYGDDDLEPVDMITGPGNIFVTAAKRLVRGVVGIDSEAGPTEIAILADDSADPVWVAYDMISQAEHDVMAASVLITDSEQLADAVDQAISDRYQVTRNAERVAQALEGEQSGIVLVSDLEAAIAVANAYAAEHLEIHTEHAADVARRIHHAGAIFVGGFSPVPLGDYSAGSNHVLPTSGSARFSSGLSTHTFLRAVNEIHYDEAALKEIAEHVVNFADAEDLPAHGEAIRCRFEQLGTS</sequence>
<evidence type="ECO:0000256" key="2">
    <source>
        <dbReference type="ARBA" id="ARBA00010178"/>
    </source>
</evidence>
<gene>
    <name evidence="11 14" type="primary">hisD</name>
    <name evidence="14" type="ORF">CPELA_03970</name>
</gene>
<feature type="binding site" evidence="11">
    <location>
        <position position="460"/>
    </location>
    <ligand>
        <name>substrate</name>
    </ligand>
</feature>
<feature type="binding site" evidence="11">
    <location>
        <position position="360"/>
    </location>
    <ligand>
        <name>Zn(2+)</name>
        <dbReference type="ChEBI" id="CHEBI:29105"/>
    </ligand>
</feature>
<dbReference type="PANTHER" id="PTHR21256:SF2">
    <property type="entry name" value="HISTIDINE BIOSYNTHESIS TRIFUNCTIONAL PROTEIN"/>
    <property type="match status" value="1"/>
</dbReference>
<evidence type="ECO:0000256" key="5">
    <source>
        <dbReference type="ARBA" id="ARBA00022723"/>
    </source>
</evidence>
<evidence type="ECO:0000313" key="14">
    <source>
        <dbReference type="EMBL" id="QAU52073.1"/>
    </source>
</evidence>
<evidence type="ECO:0000256" key="10">
    <source>
        <dbReference type="ARBA" id="ARBA00049489"/>
    </source>
</evidence>
<dbReference type="PRINTS" id="PR00083">
    <property type="entry name" value="HOLDHDRGNASE"/>
</dbReference>
<accession>A0A410W7Z0</accession>
<feature type="binding site" evidence="11">
    <location>
        <position position="225"/>
    </location>
    <ligand>
        <name>NAD(+)</name>
        <dbReference type="ChEBI" id="CHEBI:57540"/>
    </ligand>
</feature>
<dbReference type="Proteomes" id="UP000288929">
    <property type="component" value="Chromosome"/>
</dbReference>
<comment type="catalytic activity">
    <reaction evidence="10 11">
        <text>L-histidinol + 2 NAD(+) + H2O = L-histidine + 2 NADH + 3 H(+)</text>
        <dbReference type="Rhea" id="RHEA:20641"/>
        <dbReference type="ChEBI" id="CHEBI:15377"/>
        <dbReference type="ChEBI" id="CHEBI:15378"/>
        <dbReference type="ChEBI" id="CHEBI:57540"/>
        <dbReference type="ChEBI" id="CHEBI:57595"/>
        <dbReference type="ChEBI" id="CHEBI:57699"/>
        <dbReference type="ChEBI" id="CHEBI:57945"/>
        <dbReference type="EC" id="1.1.1.23"/>
    </reaction>
</comment>
<feature type="chain" id="PRO_5039179887" description="Histidinol dehydrogenase" evidence="13">
    <location>
        <begin position="25"/>
        <end position="533"/>
    </location>
</feature>
<evidence type="ECO:0000256" key="13">
    <source>
        <dbReference type="SAM" id="SignalP"/>
    </source>
</evidence>
<dbReference type="GO" id="GO:0008270">
    <property type="term" value="F:zinc ion binding"/>
    <property type="evidence" value="ECO:0007669"/>
    <property type="project" value="UniProtKB-UniRule"/>
</dbReference>
<evidence type="ECO:0000256" key="4">
    <source>
        <dbReference type="ARBA" id="ARBA00016531"/>
    </source>
</evidence>
<evidence type="ECO:0000256" key="6">
    <source>
        <dbReference type="ARBA" id="ARBA00022833"/>
    </source>
</evidence>
<keyword evidence="7 11" id="KW-0560">Oxidoreductase</keyword>
<evidence type="ECO:0000256" key="11">
    <source>
        <dbReference type="HAMAP-Rule" id="MF_01024"/>
    </source>
</evidence>
<dbReference type="Pfam" id="PF00815">
    <property type="entry name" value="Histidinol_dh"/>
    <property type="match status" value="1"/>
</dbReference>
<dbReference type="HAMAP" id="MF_01024">
    <property type="entry name" value="HisD"/>
    <property type="match status" value="1"/>
</dbReference>
<reference evidence="14 15" key="1">
    <citation type="submission" date="2019-01" db="EMBL/GenBank/DDBJ databases">
        <authorList>
            <person name="Ruckert C."/>
            <person name="Busche T."/>
            <person name="Kalinowski J."/>
        </authorList>
    </citation>
    <scope>NUCLEOTIDE SEQUENCE [LARGE SCALE GENOMIC DNA]</scope>
    <source>
        <strain evidence="14 15">136/3</strain>
    </source>
</reference>
<dbReference type="InterPro" id="IPR001692">
    <property type="entry name" value="Histidinol_DH_CS"/>
</dbReference>
<dbReference type="GO" id="GO:0000105">
    <property type="term" value="P:L-histidine biosynthetic process"/>
    <property type="evidence" value="ECO:0007669"/>
    <property type="project" value="UniProtKB-UniRule"/>
</dbReference>
<dbReference type="CDD" id="cd06572">
    <property type="entry name" value="Histidinol_dh"/>
    <property type="match status" value="1"/>
</dbReference>
<feature type="binding site" evidence="11">
    <location>
        <position position="460"/>
    </location>
    <ligand>
        <name>Zn(2+)</name>
        <dbReference type="ChEBI" id="CHEBI:29105"/>
    </ligand>
</feature>
<dbReference type="PANTHER" id="PTHR21256">
    <property type="entry name" value="HISTIDINOL DEHYDROGENASE HDH"/>
    <property type="match status" value="1"/>
</dbReference>
<dbReference type="GO" id="GO:0051287">
    <property type="term" value="F:NAD binding"/>
    <property type="evidence" value="ECO:0007669"/>
    <property type="project" value="InterPro"/>
</dbReference>
<name>A0A410W7Z0_9CORY</name>
<dbReference type="Gene3D" id="3.40.50.1980">
    <property type="entry name" value="Nitrogenase molybdenum iron protein domain"/>
    <property type="match status" value="2"/>
</dbReference>
<feature type="active site" description="Proton acceptor" evidence="11">
    <location>
        <position position="427"/>
    </location>
</feature>
<feature type="binding site" evidence="11">
    <location>
        <position position="360"/>
    </location>
    <ligand>
        <name>substrate</name>
    </ligand>
</feature>
<dbReference type="PROSITE" id="PS00611">
    <property type="entry name" value="HISOL_DEHYDROGENASE"/>
    <property type="match status" value="1"/>
</dbReference>
<keyword evidence="8 11" id="KW-0520">NAD</keyword>
<feature type="signal peptide" evidence="13">
    <location>
        <begin position="1"/>
        <end position="24"/>
    </location>
</feature>
<feature type="binding site" evidence="11">
    <location>
        <position position="289"/>
    </location>
    <ligand>
        <name>NAD(+)</name>
        <dbReference type="ChEBI" id="CHEBI:57540"/>
    </ligand>
</feature>
<dbReference type="KEGG" id="cpeg:CPELA_03970"/>
<dbReference type="NCBIfam" id="TIGR00069">
    <property type="entry name" value="hisD"/>
    <property type="match status" value="1"/>
</dbReference>
<dbReference type="EC" id="1.1.1.23" evidence="3 11"/>